<reference evidence="3 4" key="1">
    <citation type="journal article" date="2015" name="Genome Announc.">
        <title>Expanding the biotechnology potential of lactobacilli through comparative genomics of 213 strains and associated genera.</title>
        <authorList>
            <person name="Sun Z."/>
            <person name="Harris H.M."/>
            <person name="McCann A."/>
            <person name="Guo C."/>
            <person name="Argimon S."/>
            <person name="Zhang W."/>
            <person name="Yang X."/>
            <person name="Jeffery I.B."/>
            <person name="Cooney J.C."/>
            <person name="Kagawa T.F."/>
            <person name="Liu W."/>
            <person name="Song Y."/>
            <person name="Salvetti E."/>
            <person name="Wrobel A."/>
            <person name="Rasinkangas P."/>
            <person name="Parkhill J."/>
            <person name="Rea M.C."/>
            <person name="O'Sullivan O."/>
            <person name="Ritari J."/>
            <person name="Douillard F.P."/>
            <person name="Paul Ross R."/>
            <person name="Yang R."/>
            <person name="Briner A.E."/>
            <person name="Felis G.E."/>
            <person name="de Vos W.M."/>
            <person name="Barrangou R."/>
            <person name="Klaenhammer T.R."/>
            <person name="Caufield P.W."/>
            <person name="Cui Y."/>
            <person name="Zhang H."/>
            <person name="O'Toole P.W."/>
        </authorList>
    </citation>
    <scope>NUCLEOTIDE SEQUENCE [LARGE SCALE GENOMIC DNA]</scope>
    <source>
        <strain evidence="3 4">DSM 15814</strain>
    </source>
</reference>
<accession>A0A0R1RCL7</accession>
<proteinExistence type="predicted"/>
<evidence type="ECO:0000313" key="4">
    <source>
        <dbReference type="Proteomes" id="UP000051999"/>
    </source>
</evidence>
<keyword evidence="1" id="KW-0472">Membrane</keyword>
<dbReference type="GO" id="GO:0043164">
    <property type="term" value="P:Gram-negative-bacterium-type cell wall biogenesis"/>
    <property type="evidence" value="ECO:0007669"/>
    <property type="project" value="TreeGrafter"/>
</dbReference>
<dbReference type="OrthoDB" id="9782395at2"/>
<dbReference type="PANTHER" id="PTHR30336:SF4">
    <property type="entry name" value="ENVELOPE BIOGENESIS FACTOR ELYC"/>
    <property type="match status" value="1"/>
</dbReference>
<dbReference type="Pfam" id="PF02698">
    <property type="entry name" value="DUF218"/>
    <property type="match status" value="1"/>
</dbReference>
<evidence type="ECO:0000256" key="1">
    <source>
        <dbReference type="SAM" id="Phobius"/>
    </source>
</evidence>
<evidence type="ECO:0000313" key="3">
    <source>
        <dbReference type="EMBL" id="KRL52916.1"/>
    </source>
</evidence>
<dbReference type="RefSeq" id="WP_017261461.1">
    <property type="nucleotide sequence ID" value="NZ_AUAW01000030.1"/>
</dbReference>
<keyword evidence="4" id="KW-1185">Reference proteome</keyword>
<gene>
    <name evidence="3" type="ORF">FD35_GL001539</name>
</gene>
<dbReference type="GO" id="GO:0000270">
    <property type="term" value="P:peptidoglycan metabolic process"/>
    <property type="evidence" value="ECO:0007669"/>
    <property type="project" value="TreeGrafter"/>
</dbReference>
<dbReference type="eggNOG" id="COG1434">
    <property type="taxonomic scope" value="Bacteria"/>
</dbReference>
<feature type="transmembrane region" description="Helical" evidence="1">
    <location>
        <begin position="142"/>
        <end position="163"/>
    </location>
</feature>
<feature type="transmembrane region" description="Helical" evidence="1">
    <location>
        <begin position="330"/>
        <end position="347"/>
    </location>
</feature>
<name>A0A0R1RCL7_9LACO</name>
<feature type="transmembrane region" description="Helical" evidence="1">
    <location>
        <begin position="42"/>
        <end position="61"/>
    </location>
</feature>
<dbReference type="PANTHER" id="PTHR30336">
    <property type="entry name" value="INNER MEMBRANE PROTEIN, PROBABLE PERMEASE"/>
    <property type="match status" value="1"/>
</dbReference>
<sequence length="348" mass="39228">MFSLSQVTNFLIFFPALIFIMAVTLAIFGYRHDPRRLLNSWYLVVGAVILLGMPIILLASLSDTHHIGWRILSGLAFLALTLGLFDWVMLINWHFRPLRRHFRTLTIFAIILGLALAVLPFIPAHVWPTDLLTPMKYVNTALTLLGAYMCITIADFLVATWTYPRQTKLHGEHYVIVLGSGLHHGDQLSKLLKSRVDTAMRVGSIAKDETGDWPILIMSGGQGADETVSESSAMAAYAKENGYPAAAIRLEEKSTSTFENFQYSLDVIHEPHPTIEFVTNNFHVFRASVFAAMLKLNSRGIAAPTRSHYYHRGLIREYAALTWLHKTRHLLALILIIVLTIVIPWFYG</sequence>
<dbReference type="GO" id="GO:0005886">
    <property type="term" value="C:plasma membrane"/>
    <property type="evidence" value="ECO:0007669"/>
    <property type="project" value="TreeGrafter"/>
</dbReference>
<dbReference type="EMBL" id="AZFF01000029">
    <property type="protein sequence ID" value="KRL52916.1"/>
    <property type="molecule type" value="Genomic_DNA"/>
</dbReference>
<evidence type="ECO:0000259" key="2">
    <source>
        <dbReference type="Pfam" id="PF02698"/>
    </source>
</evidence>
<comment type="caution">
    <text evidence="3">The sequence shown here is derived from an EMBL/GenBank/DDBJ whole genome shotgun (WGS) entry which is preliminary data.</text>
</comment>
<dbReference type="InterPro" id="IPR014729">
    <property type="entry name" value="Rossmann-like_a/b/a_fold"/>
</dbReference>
<feature type="transmembrane region" description="Helical" evidence="1">
    <location>
        <begin position="102"/>
        <end position="122"/>
    </location>
</feature>
<dbReference type="CDD" id="cd06259">
    <property type="entry name" value="YdcF-like"/>
    <property type="match status" value="1"/>
</dbReference>
<feature type="transmembrane region" description="Helical" evidence="1">
    <location>
        <begin position="67"/>
        <end position="90"/>
    </location>
</feature>
<dbReference type="Proteomes" id="UP000051999">
    <property type="component" value="Unassembled WGS sequence"/>
</dbReference>
<feature type="transmembrane region" description="Helical" evidence="1">
    <location>
        <begin position="12"/>
        <end position="30"/>
    </location>
</feature>
<keyword evidence="1" id="KW-0812">Transmembrane</keyword>
<protein>
    <submittedName>
        <fullName evidence="3">Integral membrane protein</fullName>
    </submittedName>
</protein>
<keyword evidence="1" id="KW-1133">Transmembrane helix</keyword>
<dbReference type="AlphaFoldDB" id="A0A0R1RCL7"/>
<dbReference type="Gene3D" id="3.40.50.620">
    <property type="entry name" value="HUPs"/>
    <property type="match status" value="1"/>
</dbReference>
<dbReference type="InterPro" id="IPR003848">
    <property type="entry name" value="DUF218"/>
</dbReference>
<dbReference type="STRING" id="1114972.FD35_GL001539"/>
<dbReference type="PATRIC" id="fig|1114972.6.peg.1566"/>
<feature type="domain" description="DUF218" evidence="2">
    <location>
        <begin position="174"/>
        <end position="319"/>
    </location>
</feature>
<dbReference type="InterPro" id="IPR051599">
    <property type="entry name" value="Cell_Envelope_Assoc"/>
</dbReference>
<organism evidence="3 4">
    <name type="scientific">Furfurilactobacillus rossiae DSM 15814</name>
    <dbReference type="NCBI Taxonomy" id="1114972"/>
    <lineage>
        <taxon>Bacteria</taxon>
        <taxon>Bacillati</taxon>
        <taxon>Bacillota</taxon>
        <taxon>Bacilli</taxon>
        <taxon>Lactobacillales</taxon>
        <taxon>Lactobacillaceae</taxon>
        <taxon>Furfurilactobacillus</taxon>
    </lineage>
</organism>